<dbReference type="Proteomes" id="UP000678393">
    <property type="component" value="Unassembled WGS sequence"/>
</dbReference>
<dbReference type="PROSITE" id="PS51304">
    <property type="entry name" value="GALECTIN"/>
    <property type="match status" value="1"/>
</dbReference>
<evidence type="ECO:0000256" key="1">
    <source>
        <dbReference type="ARBA" id="ARBA00022734"/>
    </source>
</evidence>
<feature type="domain" description="Galectin" evidence="4">
    <location>
        <begin position="52"/>
        <end position="189"/>
    </location>
</feature>
<protein>
    <recommendedName>
        <fullName evidence="3">Galectin</fullName>
    </recommendedName>
</protein>
<dbReference type="InterPro" id="IPR013320">
    <property type="entry name" value="ConA-like_dom_sf"/>
</dbReference>
<dbReference type="PANTHER" id="PTHR11346">
    <property type="entry name" value="GALECTIN"/>
    <property type="match status" value="1"/>
</dbReference>
<gene>
    <name evidence="5" type="ORF">CUNI_LOCUS11863</name>
</gene>
<keyword evidence="6" id="KW-1185">Reference proteome</keyword>
<keyword evidence="1 3" id="KW-0430">Lectin</keyword>
<dbReference type="GO" id="GO:0030246">
    <property type="term" value="F:carbohydrate binding"/>
    <property type="evidence" value="ECO:0007669"/>
    <property type="project" value="UniProtKB-UniRule"/>
</dbReference>
<comment type="caution">
    <text evidence="5">The sequence shown here is derived from an EMBL/GenBank/DDBJ whole genome shotgun (WGS) entry which is preliminary data.</text>
</comment>
<dbReference type="OrthoDB" id="6147920at2759"/>
<dbReference type="InterPro" id="IPR044156">
    <property type="entry name" value="Galectin-like"/>
</dbReference>
<dbReference type="CDD" id="cd00070">
    <property type="entry name" value="GLECT"/>
    <property type="match status" value="1"/>
</dbReference>
<dbReference type="SMART" id="SM00276">
    <property type="entry name" value="GLECT"/>
    <property type="match status" value="1"/>
</dbReference>
<accession>A0A8S3ZEN9</accession>
<dbReference type="AlphaFoldDB" id="A0A8S3ZEN9"/>
<dbReference type="PANTHER" id="PTHR11346:SF176">
    <property type="entry name" value="32 KDA BETA-GALACTOSIDE-BINDING LECTIN LEC-3"/>
    <property type="match status" value="1"/>
</dbReference>
<dbReference type="InterPro" id="IPR001079">
    <property type="entry name" value="Galectin_CRD"/>
</dbReference>
<evidence type="ECO:0000313" key="5">
    <source>
        <dbReference type="EMBL" id="CAG5126305.1"/>
    </source>
</evidence>
<reference evidence="5" key="1">
    <citation type="submission" date="2021-04" db="EMBL/GenBank/DDBJ databases">
        <authorList>
            <consortium name="Molecular Ecology Group"/>
        </authorList>
    </citation>
    <scope>NUCLEOTIDE SEQUENCE</scope>
</reference>
<sequence>TEYSFSPFFPFQFPSGGIPPPSVSTVLKLLPFQYPGYPSPSGGPLYNPPVPLTTPIQGGMYPGKIIYLTGIPKQNANRFNVNLTCGAHESSNIALHFDARFHFGNDSHNVVVRTHRQGGNYGPEERHQNFFPFTPGVNFEIMILAEHASFKVAVNGQHFTEFFHRIHPLNSVTYLNVQGDVVLTQVRFQ</sequence>
<name>A0A8S3ZEN9_9EUPU</name>
<evidence type="ECO:0000256" key="3">
    <source>
        <dbReference type="RuleBase" id="RU102079"/>
    </source>
</evidence>
<proteinExistence type="predicted"/>
<dbReference type="Gene3D" id="2.60.120.200">
    <property type="match status" value="1"/>
</dbReference>
<dbReference type="SMART" id="SM00908">
    <property type="entry name" value="Gal-bind_lectin"/>
    <property type="match status" value="1"/>
</dbReference>
<keyword evidence="2" id="KW-0677">Repeat</keyword>
<evidence type="ECO:0000313" key="6">
    <source>
        <dbReference type="Proteomes" id="UP000678393"/>
    </source>
</evidence>
<dbReference type="Pfam" id="PF00337">
    <property type="entry name" value="Gal-bind_lectin"/>
    <property type="match status" value="1"/>
</dbReference>
<feature type="non-terminal residue" evidence="5">
    <location>
        <position position="189"/>
    </location>
</feature>
<dbReference type="FunFam" id="2.60.120.200:FF:000124">
    <property type="entry name" value="Galectin-4"/>
    <property type="match status" value="1"/>
</dbReference>
<organism evidence="5 6">
    <name type="scientific">Candidula unifasciata</name>
    <dbReference type="NCBI Taxonomy" id="100452"/>
    <lineage>
        <taxon>Eukaryota</taxon>
        <taxon>Metazoa</taxon>
        <taxon>Spiralia</taxon>
        <taxon>Lophotrochozoa</taxon>
        <taxon>Mollusca</taxon>
        <taxon>Gastropoda</taxon>
        <taxon>Heterobranchia</taxon>
        <taxon>Euthyneura</taxon>
        <taxon>Panpulmonata</taxon>
        <taxon>Eupulmonata</taxon>
        <taxon>Stylommatophora</taxon>
        <taxon>Helicina</taxon>
        <taxon>Helicoidea</taxon>
        <taxon>Geomitridae</taxon>
        <taxon>Candidula</taxon>
    </lineage>
</organism>
<evidence type="ECO:0000259" key="4">
    <source>
        <dbReference type="PROSITE" id="PS51304"/>
    </source>
</evidence>
<dbReference type="EMBL" id="CAJHNH020002324">
    <property type="protein sequence ID" value="CAG5126305.1"/>
    <property type="molecule type" value="Genomic_DNA"/>
</dbReference>
<evidence type="ECO:0000256" key="2">
    <source>
        <dbReference type="ARBA" id="ARBA00022737"/>
    </source>
</evidence>
<dbReference type="SUPFAM" id="SSF49899">
    <property type="entry name" value="Concanavalin A-like lectins/glucanases"/>
    <property type="match status" value="1"/>
</dbReference>